<keyword evidence="3" id="KW-1185">Reference proteome</keyword>
<organism evidence="2 3">
    <name type="scientific">Periconia macrospinosa</name>
    <dbReference type="NCBI Taxonomy" id="97972"/>
    <lineage>
        <taxon>Eukaryota</taxon>
        <taxon>Fungi</taxon>
        <taxon>Dikarya</taxon>
        <taxon>Ascomycota</taxon>
        <taxon>Pezizomycotina</taxon>
        <taxon>Dothideomycetes</taxon>
        <taxon>Pleosporomycetidae</taxon>
        <taxon>Pleosporales</taxon>
        <taxon>Massarineae</taxon>
        <taxon>Periconiaceae</taxon>
        <taxon>Periconia</taxon>
    </lineage>
</organism>
<dbReference type="EMBL" id="KZ805304">
    <property type="protein sequence ID" value="PVI07461.1"/>
    <property type="molecule type" value="Genomic_DNA"/>
</dbReference>
<keyword evidence="1" id="KW-1133">Transmembrane helix</keyword>
<evidence type="ECO:0000313" key="2">
    <source>
        <dbReference type="EMBL" id="PVI07461.1"/>
    </source>
</evidence>
<dbReference type="AlphaFoldDB" id="A0A2V1EAA4"/>
<accession>A0A2V1EAA4</accession>
<reference evidence="2 3" key="1">
    <citation type="journal article" date="2018" name="Sci. Rep.">
        <title>Comparative genomics provides insights into the lifestyle and reveals functional heterogeneity of dark septate endophytic fungi.</title>
        <authorList>
            <person name="Knapp D.G."/>
            <person name="Nemeth J.B."/>
            <person name="Barry K."/>
            <person name="Hainaut M."/>
            <person name="Henrissat B."/>
            <person name="Johnson J."/>
            <person name="Kuo A."/>
            <person name="Lim J.H.P."/>
            <person name="Lipzen A."/>
            <person name="Nolan M."/>
            <person name="Ohm R.A."/>
            <person name="Tamas L."/>
            <person name="Grigoriev I.V."/>
            <person name="Spatafora J.W."/>
            <person name="Nagy L.G."/>
            <person name="Kovacs G.M."/>
        </authorList>
    </citation>
    <scope>NUCLEOTIDE SEQUENCE [LARGE SCALE GENOMIC DNA]</scope>
    <source>
        <strain evidence="2 3">DSE2036</strain>
    </source>
</reference>
<feature type="transmembrane region" description="Helical" evidence="1">
    <location>
        <begin position="116"/>
        <end position="133"/>
    </location>
</feature>
<keyword evidence="1" id="KW-0812">Transmembrane</keyword>
<evidence type="ECO:0000313" key="3">
    <source>
        <dbReference type="Proteomes" id="UP000244855"/>
    </source>
</evidence>
<keyword evidence="1" id="KW-0472">Membrane</keyword>
<gene>
    <name evidence="2" type="ORF">DM02DRAFT_648944</name>
</gene>
<protein>
    <submittedName>
        <fullName evidence="2">Uncharacterized protein</fullName>
    </submittedName>
</protein>
<proteinExistence type="predicted"/>
<feature type="transmembrane region" description="Helical" evidence="1">
    <location>
        <begin position="72"/>
        <end position="96"/>
    </location>
</feature>
<evidence type="ECO:0000256" key="1">
    <source>
        <dbReference type="SAM" id="Phobius"/>
    </source>
</evidence>
<sequence length="141" mass="16280">MRTRSQAKREAGLPAPPVKLEVGTDREGQPHLLAAVSEWVEHSRRSAQQPRVLWLRDEDGQWNVQNIIVNSLFVGLVCPILFWASNASYLFIFEWMIETCLISDSWIEVIKVARSLLYWVGFMIVCAYVYSVFHRGQPTTR</sequence>
<name>A0A2V1EAA4_9PLEO</name>
<dbReference type="Proteomes" id="UP000244855">
    <property type="component" value="Unassembled WGS sequence"/>
</dbReference>